<evidence type="ECO:0000313" key="1">
    <source>
        <dbReference type="EMBL" id="SBW07233.1"/>
    </source>
</evidence>
<dbReference type="AlphaFoldDB" id="A0A212K685"/>
<protein>
    <recommendedName>
        <fullName evidence="2">Mu-like prophage FluMu protein gp29</fullName>
    </recommendedName>
</protein>
<reference evidence="1" key="1">
    <citation type="submission" date="2016-04" db="EMBL/GenBank/DDBJ databases">
        <authorList>
            <person name="Evans L.H."/>
            <person name="Alamgir A."/>
            <person name="Owens N."/>
            <person name="Weber N.D."/>
            <person name="Virtaneva K."/>
            <person name="Barbian K."/>
            <person name="Babar A."/>
            <person name="Rosenke K."/>
        </authorList>
    </citation>
    <scope>NUCLEOTIDE SEQUENCE</scope>
    <source>
        <strain evidence="1">92-2</strain>
    </source>
</reference>
<accession>A0A212K685</accession>
<dbReference type="EMBL" id="FLUP01000001">
    <property type="protein sequence ID" value="SBW07233.1"/>
    <property type="molecule type" value="Genomic_DNA"/>
</dbReference>
<name>A0A212K685_9BACT</name>
<proteinExistence type="predicted"/>
<sequence>MPGMASVSLPEWRGTEAFYMADGLFMPDGTYVPFSAEDLGTELATRDNAGAWLADVGLWLDQLPDPDPILRKRGDDAAILRELSADDQVTVAMLSRKNRVLNCPHYGFRPGAPDGQTAMPEAENVYQRFISDLERTNLRTVISGMLDAPFYGYTPLELLWRADVDGWWHLTDVVPRPYYWFGYDAENKPIFRGEWGAALYDPHLRTLPPGKFVFVSHHATYDNPYGLRLLSRCLWPVAFKRGGLQFYARFAEKYGQPWLVVKAPSKATSQEKRTIAADLARMVQDCLAVIPFGSEMQFLAAGTTQTDLHERFISRQDRAISKLLMGQTLTVELEGRNNSQAASTVHEDVAEGLADADKAMVADAWNEIAWIYARVNAGPDVFAPLFSYEEPEDLNSRADLDKKLWEMGVRFKPEHFADNYNLKPSEFSVQDTTASGPGPSFSSPSRRVPIAARAQQTFDAAIENMLPDAIKANAEFVRKIENAVQAATSYDDLQLRLLDLLAPATEPDELERFMRQAMTAAAGFGATAVRGEAVEDS</sequence>
<gene>
    <name evidence="1" type="ORF">KM92DES2_12307</name>
</gene>
<evidence type="ECO:0008006" key="2">
    <source>
        <dbReference type="Google" id="ProtNLM"/>
    </source>
</evidence>
<dbReference type="InterPro" id="IPR009279">
    <property type="entry name" value="Portal_Mu"/>
</dbReference>
<organism evidence="1">
    <name type="scientific">uncultured Desulfovibrio sp</name>
    <dbReference type="NCBI Taxonomy" id="167968"/>
    <lineage>
        <taxon>Bacteria</taxon>
        <taxon>Pseudomonadati</taxon>
        <taxon>Thermodesulfobacteriota</taxon>
        <taxon>Desulfovibrionia</taxon>
        <taxon>Desulfovibrionales</taxon>
        <taxon>Desulfovibrionaceae</taxon>
        <taxon>Desulfovibrio</taxon>
        <taxon>environmental samples</taxon>
    </lineage>
</organism>
<dbReference type="Pfam" id="PF06074">
    <property type="entry name" value="Portal_Mu"/>
    <property type="match status" value="1"/>
</dbReference>